<evidence type="ECO:0000313" key="2">
    <source>
        <dbReference type="Proteomes" id="UP000095751"/>
    </source>
</evidence>
<protein>
    <submittedName>
        <fullName evidence="1">Uncharacterized protein</fullName>
    </submittedName>
</protein>
<keyword evidence="2" id="KW-1185">Reference proteome</keyword>
<sequence length="426" mass="49082">MDDDNIDNEENHQVQETEQEQIAAAATTTAAAKQRRLLKLISVLEKKDKFSLRTRDKTDELVENFLENLEDDIHEMLCDNDIMGEDGEEYGGLDSDRDTEAEVETAIRFFPEVLSRREDQFDGNIYPIQLLALARDDEDGDLQCNVKAVSFIPIVARLAIEFGLFEEDKRGGLLCEYDYNEDKGDNVLYHLMIMGHEYIDTKYLQVLIQLRKLGLLKKEDIQRYDLLHNLCNGKSYSAEKRYHYFAENRFKFLVEWDPSALTQTYHDGQLPMHHAIFSIQGFRLVFAAGIHYYPKKKGISLLFRKDDHDKTSFQYACRDFGYQTVVKVIEETVVDHHHFNDDLDDDADGPYNIVNALITAAVDEDIHLDCVYFLLRRQPDILQKLLSSASIITMAATAAADMVVFNSNNNDISPKKRKRKEQAEGL</sequence>
<dbReference type="KEGG" id="fcy:FRACYDRAFT_251003"/>
<dbReference type="OrthoDB" id="1847170at2759"/>
<gene>
    <name evidence="1" type="ORF">FRACYDRAFT_251003</name>
</gene>
<name>A0A1E7ENR9_9STRA</name>
<dbReference type="AlphaFoldDB" id="A0A1E7ENR9"/>
<dbReference type="Proteomes" id="UP000095751">
    <property type="component" value="Unassembled WGS sequence"/>
</dbReference>
<evidence type="ECO:0000313" key="1">
    <source>
        <dbReference type="EMBL" id="OEU07581.1"/>
    </source>
</evidence>
<dbReference type="EMBL" id="KV784385">
    <property type="protein sequence ID" value="OEU07581.1"/>
    <property type="molecule type" value="Genomic_DNA"/>
</dbReference>
<dbReference type="InParanoid" id="A0A1E7ENR9"/>
<accession>A0A1E7ENR9</accession>
<proteinExistence type="predicted"/>
<reference evidence="1 2" key="1">
    <citation type="submission" date="2016-09" db="EMBL/GenBank/DDBJ databases">
        <title>Extensive genetic diversity and differential bi-allelic expression allows diatom success in the polar Southern Ocean.</title>
        <authorList>
            <consortium name="DOE Joint Genome Institute"/>
            <person name="Mock T."/>
            <person name="Otillar R.P."/>
            <person name="Strauss J."/>
            <person name="Dupont C."/>
            <person name="Frickenhaus S."/>
            <person name="Maumus F."/>
            <person name="Mcmullan M."/>
            <person name="Sanges R."/>
            <person name="Schmutz J."/>
            <person name="Toseland A."/>
            <person name="Valas R."/>
            <person name="Veluchamy A."/>
            <person name="Ward B.J."/>
            <person name="Allen A."/>
            <person name="Barry K."/>
            <person name="Falciatore A."/>
            <person name="Ferrante M."/>
            <person name="Fortunato A.E."/>
            <person name="Gloeckner G."/>
            <person name="Gruber A."/>
            <person name="Hipkin R."/>
            <person name="Janech M."/>
            <person name="Kroth P."/>
            <person name="Leese F."/>
            <person name="Lindquist E."/>
            <person name="Lyon B.R."/>
            <person name="Martin J."/>
            <person name="Mayer C."/>
            <person name="Parker M."/>
            <person name="Quesneville H."/>
            <person name="Raymond J."/>
            <person name="Uhlig C."/>
            <person name="Valentin K.U."/>
            <person name="Worden A.Z."/>
            <person name="Armbrust E.V."/>
            <person name="Bowler C."/>
            <person name="Green B."/>
            <person name="Moulton V."/>
            <person name="Van Oosterhout C."/>
            <person name="Grigoriev I."/>
        </authorList>
    </citation>
    <scope>NUCLEOTIDE SEQUENCE [LARGE SCALE GENOMIC DNA]</scope>
    <source>
        <strain evidence="1 2">CCMP1102</strain>
    </source>
</reference>
<organism evidence="1 2">
    <name type="scientific">Fragilariopsis cylindrus CCMP1102</name>
    <dbReference type="NCBI Taxonomy" id="635003"/>
    <lineage>
        <taxon>Eukaryota</taxon>
        <taxon>Sar</taxon>
        <taxon>Stramenopiles</taxon>
        <taxon>Ochrophyta</taxon>
        <taxon>Bacillariophyta</taxon>
        <taxon>Bacillariophyceae</taxon>
        <taxon>Bacillariophycidae</taxon>
        <taxon>Bacillariales</taxon>
        <taxon>Bacillariaceae</taxon>
        <taxon>Fragilariopsis</taxon>
    </lineage>
</organism>